<dbReference type="PANTHER" id="PTHR37916:SF1">
    <property type="entry name" value="COPPER ACQUISITION FACTOR BIM1-LIKE DOMAIN-CONTAINING PROTEIN"/>
    <property type="match status" value="1"/>
</dbReference>
<dbReference type="PANTHER" id="PTHR37916">
    <property type="entry name" value="CHITIN-BINDING TYPE-4 DOMAIN-CONTAINING PROTEIN"/>
    <property type="match status" value="1"/>
</dbReference>
<dbReference type="AlphaFoldDB" id="A0A8J1Y0F4"/>
<accession>A0A8J1Y0F4</accession>
<protein>
    <submittedName>
        <fullName evidence="1">Uncharacterized protein</fullName>
    </submittedName>
</protein>
<dbReference type="EMBL" id="CAIIXF020000001">
    <property type="protein sequence ID" value="CAH1773927.1"/>
    <property type="molecule type" value="Genomic_DNA"/>
</dbReference>
<gene>
    <name evidence="1" type="ORF">OFUS_LOCUS1456</name>
</gene>
<keyword evidence="2" id="KW-1185">Reference proteome</keyword>
<organism evidence="1 2">
    <name type="scientific">Owenia fusiformis</name>
    <name type="common">Polychaete worm</name>
    <dbReference type="NCBI Taxonomy" id="6347"/>
    <lineage>
        <taxon>Eukaryota</taxon>
        <taxon>Metazoa</taxon>
        <taxon>Spiralia</taxon>
        <taxon>Lophotrochozoa</taxon>
        <taxon>Annelida</taxon>
        <taxon>Polychaeta</taxon>
        <taxon>Sedentaria</taxon>
        <taxon>Canalipalpata</taxon>
        <taxon>Sabellida</taxon>
        <taxon>Oweniida</taxon>
        <taxon>Oweniidae</taxon>
        <taxon>Owenia</taxon>
    </lineage>
</organism>
<comment type="caution">
    <text evidence="1">The sequence shown here is derived from an EMBL/GenBank/DDBJ whole genome shotgun (WGS) entry which is preliminary data.</text>
</comment>
<name>A0A8J1Y0F4_OWEFU</name>
<evidence type="ECO:0000313" key="1">
    <source>
        <dbReference type="EMBL" id="CAH1773927.1"/>
    </source>
</evidence>
<sequence length="151" mass="16590">MKVLIVFACLLVATSAHLCLLSPRQRGSMMGINKPGATDCILLKGPCGERTGMPTTGVKAGTNFTVLIQKNLDHWDKATPGYFTVSWGLSETSMTMIAKVQDNGEPSLYIYEVEVTAPKSLNDHYIMQVTYVTMNKQAPPVFYQCADFGVY</sequence>
<proteinExistence type="predicted"/>
<reference evidence="1" key="1">
    <citation type="submission" date="2022-03" db="EMBL/GenBank/DDBJ databases">
        <authorList>
            <person name="Martin C."/>
        </authorList>
    </citation>
    <scope>NUCLEOTIDE SEQUENCE</scope>
</reference>
<dbReference type="OrthoDB" id="10022075at2759"/>
<evidence type="ECO:0000313" key="2">
    <source>
        <dbReference type="Proteomes" id="UP000749559"/>
    </source>
</evidence>
<dbReference type="Proteomes" id="UP000749559">
    <property type="component" value="Unassembled WGS sequence"/>
</dbReference>